<evidence type="ECO:0000313" key="5">
    <source>
        <dbReference type="Proteomes" id="UP000253769"/>
    </source>
</evidence>
<dbReference type="InterPro" id="IPR002931">
    <property type="entry name" value="Transglutaminase-like"/>
</dbReference>
<dbReference type="InterPro" id="IPR021878">
    <property type="entry name" value="TgpA_N"/>
</dbReference>
<keyword evidence="2" id="KW-0472">Membrane</keyword>
<feature type="compositionally biased region" description="Basic and acidic residues" evidence="1">
    <location>
        <begin position="529"/>
        <end position="543"/>
    </location>
</feature>
<dbReference type="Pfam" id="PF11992">
    <property type="entry name" value="TgpA_N"/>
    <property type="match status" value="1"/>
</dbReference>
<dbReference type="OrthoDB" id="6114172at2"/>
<keyword evidence="2" id="KW-1133">Transmembrane helix</keyword>
<accession>A0A369WFR6</accession>
<evidence type="ECO:0000256" key="1">
    <source>
        <dbReference type="SAM" id="MobiDB-lite"/>
    </source>
</evidence>
<feature type="transmembrane region" description="Helical" evidence="2">
    <location>
        <begin position="73"/>
        <end position="91"/>
    </location>
</feature>
<dbReference type="RefSeq" id="WP_114696891.1">
    <property type="nucleotide sequence ID" value="NZ_QQOH01000005.1"/>
</dbReference>
<keyword evidence="5" id="KW-1185">Reference proteome</keyword>
<evidence type="ECO:0000313" key="4">
    <source>
        <dbReference type="EMBL" id="RDE18315.1"/>
    </source>
</evidence>
<name>A0A369WFR6_9GAMM</name>
<protein>
    <submittedName>
        <fullName evidence="4">DUF3488 domain-containing protein</fullName>
    </submittedName>
</protein>
<dbReference type="EMBL" id="QQOH01000005">
    <property type="protein sequence ID" value="RDE18315.1"/>
    <property type="molecule type" value="Genomic_DNA"/>
</dbReference>
<feature type="region of interest" description="Disordered" evidence="1">
    <location>
        <begin position="513"/>
        <end position="565"/>
    </location>
</feature>
<dbReference type="Pfam" id="PF01841">
    <property type="entry name" value="Transglut_core"/>
    <property type="match status" value="1"/>
</dbReference>
<feature type="compositionally biased region" description="Low complexity" evidence="1">
    <location>
        <begin position="516"/>
        <end position="528"/>
    </location>
</feature>
<feature type="transmembrane region" description="Helical" evidence="2">
    <location>
        <begin position="32"/>
        <end position="61"/>
    </location>
</feature>
<dbReference type="SUPFAM" id="SSF54001">
    <property type="entry name" value="Cysteine proteinases"/>
    <property type="match status" value="1"/>
</dbReference>
<feature type="domain" description="Transglutaminase-like" evidence="3">
    <location>
        <begin position="441"/>
        <end position="512"/>
    </location>
</feature>
<comment type="caution">
    <text evidence="4">The sequence shown here is derived from an EMBL/GenBank/DDBJ whole genome shotgun (WGS) entry which is preliminary data.</text>
</comment>
<dbReference type="InterPro" id="IPR038765">
    <property type="entry name" value="Papain-like_cys_pep_sf"/>
</dbReference>
<dbReference type="Gene3D" id="3.10.620.30">
    <property type="match status" value="1"/>
</dbReference>
<proteinExistence type="predicted"/>
<dbReference type="AlphaFoldDB" id="A0A369WFR6"/>
<feature type="transmembrane region" description="Helical" evidence="2">
    <location>
        <begin position="147"/>
        <end position="164"/>
    </location>
</feature>
<organism evidence="4 5">
    <name type="scientific">Motiliproteus coralliicola</name>
    <dbReference type="NCBI Taxonomy" id="2283196"/>
    <lineage>
        <taxon>Bacteria</taxon>
        <taxon>Pseudomonadati</taxon>
        <taxon>Pseudomonadota</taxon>
        <taxon>Gammaproteobacteria</taxon>
        <taxon>Oceanospirillales</taxon>
        <taxon>Oceanospirillaceae</taxon>
        <taxon>Motiliproteus</taxon>
    </lineage>
</organism>
<reference evidence="4 5" key="1">
    <citation type="submission" date="2018-07" db="EMBL/GenBank/DDBJ databases">
        <title>Motiliproteus coralliicola sp. nov., a bacterium isolated from Coral.</title>
        <authorList>
            <person name="Wang G."/>
        </authorList>
    </citation>
    <scope>NUCLEOTIDE SEQUENCE [LARGE SCALE GENOMIC DNA]</scope>
    <source>
        <strain evidence="4 5">C34</strain>
    </source>
</reference>
<sequence length="715" mass="80219">MSVLSLLSGRDRLRSQLQNRPSSTVADRRLDWLVAVYLLLALIPTLLPLPLMLQGLVLLPFVARGWVNPRPRARSLLVVLVLLAWAVQIQLGAQPWLSGQTFLSGLLIAAALKWAESSSPGEFRFLSTLSLVLFALSSLQFNGLVGLSYLLLGVFSFVLVQLLIDEPEGLSVLVARLGTTIRLLLLALPIAAVLFVTVPRIQGPLWDLGIVMGLPIELVIDQDQREQVFKASLQAGKVSRLKTSDAPILVAEFEGAVPYKSRLYWRGPVYDLYDGISWQMRSDWDNRSRLLKDSFRKRAQLDQVITSKSDRVSYEARITANGGRWMYGLDFPYGSSPETFISNEFQVLGIRKLTREFNYQQQAYLEYSGGRALTEEERRRYLQLPQNANPRLQQWGGELALAESDPAQRLYDLQVHLAEGDYQLTQTPDIEEYPDSLDEFFFDRKEGGIEHLAGATALVLRAAGIPTRLVSGYRGGSLIALTNFVVVRQAHAHVWVEAWDEAKGWQRFEAKDFVEPPSKQQPKPAAKATKAEPDKQKAAKDPIAKAPEPSAKPAGQSKPKHGANPAKGLDWLVSLSSGLETWILNYNPDRQVELMKKSGLRTVDWKSLLAISLLSLLLLMLIYGLLLGRRKAKQDPLERLFGQLNRAMAKQGLDCGPQECPQRWLQRLEVEAQNLYPALELVISAYIRLRYSRASVEPVQIKELQRDIKRLAGML</sequence>
<keyword evidence="2" id="KW-0812">Transmembrane</keyword>
<evidence type="ECO:0000259" key="3">
    <source>
        <dbReference type="SMART" id="SM00460"/>
    </source>
</evidence>
<dbReference type="PANTHER" id="PTHR42736">
    <property type="entry name" value="PROTEIN-GLUTAMINE GAMMA-GLUTAMYLTRANSFERASE"/>
    <property type="match status" value="1"/>
</dbReference>
<evidence type="ECO:0000256" key="2">
    <source>
        <dbReference type="SAM" id="Phobius"/>
    </source>
</evidence>
<feature type="transmembrane region" description="Helical" evidence="2">
    <location>
        <begin position="605"/>
        <end position="626"/>
    </location>
</feature>
<feature type="transmembrane region" description="Helical" evidence="2">
    <location>
        <begin position="173"/>
        <end position="196"/>
    </location>
</feature>
<dbReference type="Proteomes" id="UP000253769">
    <property type="component" value="Unassembled WGS sequence"/>
</dbReference>
<dbReference type="PANTHER" id="PTHR42736:SF1">
    <property type="entry name" value="PROTEIN-GLUTAMINE GAMMA-GLUTAMYLTRANSFERASE"/>
    <property type="match status" value="1"/>
</dbReference>
<gene>
    <name evidence="4" type="ORF">DV711_16785</name>
</gene>
<dbReference type="SMART" id="SM00460">
    <property type="entry name" value="TGc"/>
    <property type="match status" value="1"/>
</dbReference>
<dbReference type="InterPro" id="IPR052901">
    <property type="entry name" value="Bact_TGase-like"/>
</dbReference>